<sequence>MARFFSTGLVICGILVSFRGQAQAPVPAADSIRDAAQVPDFAARNNEMLRRHFHRPGSYGWPLEAWARRIEGTVYVSAVIGADGKVREARALNYLAAGCVDTALALVRRLPWQPAQLQGQPVAVRLLLPVPFAPRGWSANAEAIRYNNEAAERVRAETNPTLPAGTTAPRFPVQVRHFRMDPYFSSTVQPAGGQYHDASGLMRVGFTVEADGRTTHPRVLAGVCPPCDSAVLTALRQQPRWEPARRGKQAIAQPVRVYVNYGSADRAARSDRHLPAPPADVPRTAEDLPRYPGGAAALYALARRTYAIDDDPGRATIAVAGIVQSDGRFTDAQVAPGMPALFREPVLAAATAMATWQPGRQGGRAVPVYTVLLFPLPTTREMQAATTKQRQATAAALATPDTRIYEYAEQMPALPDGGTDLNVAVQRALVLPSDEPAGMASVTFIVSATGTTQEVQVTKTTSPTLGQAAVAAVRSLPRLVPGRQNGRPVAVRYTLIVRAPHPAPNR</sequence>
<feature type="domain" description="TonB C-terminal" evidence="3">
    <location>
        <begin position="62"/>
        <end position="132"/>
    </location>
</feature>
<dbReference type="Proteomes" id="UP000298284">
    <property type="component" value="Unassembled WGS sequence"/>
</dbReference>
<evidence type="ECO:0000313" key="4">
    <source>
        <dbReference type="EMBL" id="TGD77297.1"/>
    </source>
</evidence>
<dbReference type="PANTHER" id="PTHR33446">
    <property type="entry name" value="PROTEIN TONB-RELATED"/>
    <property type="match status" value="1"/>
</dbReference>
<comment type="caution">
    <text evidence="4">The sequence shown here is derived from an EMBL/GenBank/DDBJ whole genome shotgun (WGS) entry which is preliminary data.</text>
</comment>
<dbReference type="OrthoDB" id="1039448at2"/>
<dbReference type="InterPro" id="IPR037682">
    <property type="entry name" value="TonB_C"/>
</dbReference>
<gene>
    <name evidence="4" type="ORF">EU557_23320</name>
</gene>
<dbReference type="RefSeq" id="WP_135532898.1">
    <property type="nucleotide sequence ID" value="NZ_SRKZ01000009.1"/>
</dbReference>
<proteinExistence type="predicted"/>
<reference evidence="4 5" key="1">
    <citation type="submission" date="2019-04" db="EMBL/GenBank/DDBJ databases">
        <authorList>
            <person name="Feng G."/>
            <person name="Zhang J."/>
            <person name="Zhu H."/>
        </authorList>
    </citation>
    <scope>NUCLEOTIDE SEQUENCE [LARGE SCALE GENOMIC DNA]</scope>
    <source>
        <strain evidence="4 5">JCM 19491</strain>
    </source>
</reference>
<keyword evidence="5" id="KW-1185">Reference proteome</keyword>
<name>A0A4Z0MD45_9BACT</name>
<dbReference type="AlphaFoldDB" id="A0A4Z0MD45"/>
<dbReference type="EMBL" id="SRKZ01000009">
    <property type="protein sequence ID" value="TGD77297.1"/>
    <property type="molecule type" value="Genomic_DNA"/>
</dbReference>
<dbReference type="GO" id="GO:0098797">
    <property type="term" value="C:plasma membrane protein complex"/>
    <property type="evidence" value="ECO:0007669"/>
    <property type="project" value="TreeGrafter"/>
</dbReference>
<feature type="domain" description="TonB C-terminal" evidence="3">
    <location>
        <begin position="438"/>
        <end position="496"/>
    </location>
</feature>
<accession>A0A4Z0MD45</accession>
<dbReference type="GO" id="GO:0031992">
    <property type="term" value="F:energy transducer activity"/>
    <property type="evidence" value="ECO:0007669"/>
    <property type="project" value="TreeGrafter"/>
</dbReference>
<feature type="region of interest" description="Disordered" evidence="1">
    <location>
        <begin position="268"/>
        <end position="287"/>
    </location>
</feature>
<evidence type="ECO:0000256" key="2">
    <source>
        <dbReference type="SAM" id="SignalP"/>
    </source>
</evidence>
<dbReference type="GO" id="GO:0055085">
    <property type="term" value="P:transmembrane transport"/>
    <property type="evidence" value="ECO:0007669"/>
    <property type="project" value="InterPro"/>
</dbReference>
<dbReference type="PANTHER" id="PTHR33446:SF2">
    <property type="entry name" value="PROTEIN TONB"/>
    <property type="match status" value="1"/>
</dbReference>
<dbReference type="Pfam" id="PF03544">
    <property type="entry name" value="TonB_C"/>
    <property type="match status" value="3"/>
</dbReference>
<keyword evidence="2" id="KW-0732">Signal</keyword>
<feature type="chain" id="PRO_5021475589" description="TonB C-terminal domain-containing protein" evidence="2">
    <location>
        <begin position="25"/>
        <end position="506"/>
    </location>
</feature>
<feature type="signal peptide" evidence="2">
    <location>
        <begin position="1"/>
        <end position="24"/>
    </location>
</feature>
<evidence type="ECO:0000259" key="3">
    <source>
        <dbReference type="Pfam" id="PF03544"/>
    </source>
</evidence>
<protein>
    <recommendedName>
        <fullName evidence="3">TonB C-terminal domain-containing protein</fullName>
    </recommendedName>
</protein>
<evidence type="ECO:0000256" key="1">
    <source>
        <dbReference type="SAM" id="MobiDB-lite"/>
    </source>
</evidence>
<dbReference type="Gene3D" id="3.30.1150.10">
    <property type="match status" value="4"/>
</dbReference>
<dbReference type="SUPFAM" id="SSF74653">
    <property type="entry name" value="TolA/TonB C-terminal domain"/>
    <property type="match status" value="3"/>
</dbReference>
<evidence type="ECO:0000313" key="5">
    <source>
        <dbReference type="Proteomes" id="UP000298284"/>
    </source>
</evidence>
<organism evidence="4 5">
    <name type="scientific">Hymenobacter wooponensis</name>
    <dbReference type="NCBI Taxonomy" id="1525360"/>
    <lineage>
        <taxon>Bacteria</taxon>
        <taxon>Pseudomonadati</taxon>
        <taxon>Bacteroidota</taxon>
        <taxon>Cytophagia</taxon>
        <taxon>Cytophagales</taxon>
        <taxon>Hymenobacteraceae</taxon>
        <taxon>Hymenobacter</taxon>
    </lineage>
</organism>
<dbReference type="InterPro" id="IPR051045">
    <property type="entry name" value="TonB-dependent_transducer"/>
</dbReference>
<feature type="domain" description="TonB C-terminal" evidence="3">
    <location>
        <begin position="198"/>
        <end position="261"/>
    </location>
</feature>